<dbReference type="Proteomes" id="UP000184080">
    <property type="component" value="Unassembled WGS sequence"/>
</dbReference>
<dbReference type="OrthoDB" id="1751102at2"/>
<dbReference type="InterPro" id="IPR024210">
    <property type="entry name" value="DUF3785"/>
</dbReference>
<organism evidence="1 2">
    <name type="scientific">Clostridium amylolyticum</name>
    <dbReference type="NCBI Taxonomy" id="1121298"/>
    <lineage>
        <taxon>Bacteria</taxon>
        <taxon>Bacillati</taxon>
        <taxon>Bacillota</taxon>
        <taxon>Clostridia</taxon>
        <taxon>Eubacteriales</taxon>
        <taxon>Clostridiaceae</taxon>
        <taxon>Clostridium</taxon>
    </lineage>
</organism>
<dbReference type="STRING" id="1121298.SAMN05444401_1809"/>
<sequence length="139" mass="16210">MEKYQFVFNDKNYELTLENLEAVINDEESPVQGINASNILELLNENSEVSFDAEYYEESCENCKTGVAEKAKYFEFLEFHFYIFTKDSNYVMSTLSKAYEDTSYNRLLKQGKVDKSYIASVIVCKHCSDYSIEIEQCEI</sequence>
<dbReference type="EMBL" id="FQZO01000002">
    <property type="protein sequence ID" value="SHI92777.1"/>
    <property type="molecule type" value="Genomic_DNA"/>
</dbReference>
<dbReference type="RefSeq" id="WP_073005678.1">
    <property type="nucleotide sequence ID" value="NZ_FQZO01000002.1"/>
</dbReference>
<dbReference type="AlphaFoldDB" id="A0A1M6F4Z5"/>
<gene>
    <name evidence="1" type="ORF">SAMN05444401_1809</name>
</gene>
<keyword evidence="2" id="KW-1185">Reference proteome</keyword>
<name>A0A1M6F4Z5_9CLOT</name>
<evidence type="ECO:0000313" key="2">
    <source>
        <dbReference type="Proteomes" id="UP000184080"/>
    </source>
</evidence>
<dbReference type="Pfam" id="PF12653">
    <property type="entry name" value="DUF3785"/>
    <property type="match status" value="1"/>
</dbReference>
<proteinExistence type="predicted"/>
<protein>
    <recommendedName>
        <fullName evidence="3">DUF3785 domain-containing protein</fullName>
    </recommendedName>
</protein>
<evidence type="ECO:0008006" key="3">
    <source>
        <dbReference type="Google" id="ProtNLM"/>
    </source>
</evidence>
<accession>A0A1M6F4Z5</accession>
<reference evidence="1 2" key="1">
    <citation type="submission" date="2016-11" db="EMBL/GenBank/DDBJ databases">
        <authorList>
            <person name="Jaros S."/>
            <person name="Januszkiewicz K."/>
            <person name="Wedrychowicz H."/>
        </authorList>
    </citation>
    <scope>NUCLEOTIDE SEQUENCE [LARGE SCALE GENOMIC DNA]</scope>
    <source>
        <strain evidence="1 2">DSM 21864</strain>
    </source>
</reference>
<evidence type="ECO:0000313" key="1">
    <source>
        <dbReference type="EMBL" id="SHI92777.1"/>
    </source>
</evidence>